<evidence type="ECO:0000313" key="7">
    <source>
        <dbReference type="Proteomes" id="UP000006764"/>
    </source>
</evidence>
<feature type="transmembrane region" description="Helical" evidence="4">
    <location>
        <begin position="334"/>
        <end position="352"/>
    </location>
</feature>
<feature type="transmembrane region" description="Helical" evidence="4">
    <location>
        <begin position="74"/>
        <end position="92"/>
    </location>
</feature>
<dbReference type="InterPro" id="IPR020846">
    <property type="entry name" value="MFS_dom"/>
</dbReference>
<feature type="transmembrane region" description="Helical" evidence="4">
    <location>
        <begin position="237"/>
        <end position="257"/>
    </location>
</feature>
<feature type="domain" description="Major facilitator superfamily (MFS) profile" evidence="5">
    <location>
        <begin position="1"/>
        <end position="380"/>
    </location>
</feature>
<dbReference type="STRING" id="391936.S7S_11085"/>
<dbReference type="GO" id="GO:0005886">
    <property type="term" value="C:plasma membrane"/>
    <property type="evidence" value="ECO:0007669"/>
    <property type="project" value="TreeGrafter"/>
</dbReference>
<organism evidence="6 7">
    <name type="scientific">Isoalcanivorax pacificus W11-5</name>
    <dbReference type="NCBI Taxonomy" id="391936"/>
    <lineage>
        <taxon>Bacteria</taxon>
        <taxon>Pseudomonadati</taxon>
        <taxon>Pseudomonadota</taxon>
        <taxon>Gammaproteobacteria</taxon>
        <taxon>Oceanospirillales</taxon>
        <taxon>Alcanivoracaceae</taxon>
        <taxon>Isoalcanivorax</taxon>
    </lineage>
</organism>
<reference evidence="6 7" key="1">
    <citation type="journal article" date="2012" name="J. Bacteriol.">
        <title>Genome sequence of an alkane-degrading bacterium, Alcanivorax pacificus type strain W11-5, isolated from deep sea sediment.</title>
        <authorList>
            <person name="Lai Q."/>
            <person name="Shao Z."/>
        </authorList>
    </citation>
    <scope>NUCLEOTIDE SEQUENCE [LARGE SCALE GENOMIC DNA]</scope>
    <source>
        <strain evidence="6 7">W11-5</strain>
    </source>
</reference>
<dbReference type="AlphaFoldDB" id="A0A0B4XK22"/>
<evidence type="ECO:0000256" key="1">
    <source>
        <dbReference type="ARBA" id="ARBA00022692"/>
    </source>
</evidence>
<gene>
    <name evidence="6" type="ORF">S7S_11085</name>
</gene>
<dbReference type="HOGENOM" id="CLU_035018_1_1_6"/>
<feature type="transmembrane region" description="Helical" evidence="4">
    <location>
        <begin position="41"/>
        <end position="62"/>
    </location>
</feature>
<keyword evidence="2 4" id="KW-1133">Transmembrane helix</keyword>
<dbReference type="Gene3D" id="1.20.1250.20">
    <property type="entry name" value="MFS general substrate transporter like domains"/>
    <property type="match status" value="2"/>
</dbReference>
<feature type="transmembrane region" description="Helical" evidence="4">
    <location>
        <begin position="158"/>
        <end position="182"/>
    </location>
</feature>
<dbReference type="KEGG" id="apac:S7S_11085"/>
<feature type="transmembrane region" description="Helical" evidence="4">
    <location>
        <begin position="358"/>
        <end position="376"/>
    </location>
</feature>
<keyword evidence="1 4" id="KW-0812">Transmembrane</keyword>
<evidence type="ECO:0000256" key="2">
    <source>
        <dbReference type="ARBA" id="ARBA00022989"/>
    </source>
</evidence>
<feature type="transmembrane region" description="Helical" evidence="4">
    <location>
        <begin position="98"/>
        <end position="119"/>
    </location>
</feature>
<dbReference type="Proteomes" id="UP000006764">
    <property type="component" value="Chromosome"/>
</dbReference>
<feature type="transmembrane region" description="Helical" evidence="4">
    <location>
        <begin position="264"/>
        <end position="284"/>
    </location>
</feature>
<evidence type="ECO:0000256" key="4">
    <source>
        <dbReference type="SAM" id="Phobius"/>
    </source>
</evidence>
<protein>
    <submittedName>
        <fullName evidence="6">Major facilitator superfamily transporter</fullName>
    </submittedName>
</protein>
<evidence type="ECO:0000256" key="3">
    <source>
        <dbReference type="ARBA" id="ARBA00023136"/>
    </source>
</evidence>
<keyword evidence="3 4" id="KW-0472">Membrane</keyword>
<accession>A0A0B4XK22</accession>
<dbReference type="InterPro" id="IPR036259">
    <property type="entry name" value="MFS_trans_sf"/>
</dbReference>
<feature type="transmembrane region" description="Helical" evidence="4">
    <location>
        <begin position="290"/>
        <end position="313"/>
    </location>
</feature>
<dbReference type="InterPro" id="IPR011701">
    <property type="entry name" value="MFS"/>
</dbReference>
<dbReference type="PANTHER" id="PTHR23521">
    <property type="entry name" value="TRANSPORTER MFS SUPERFAMILY"/>
    <property type="match status" value="1"/>
</dbReference>
<dbReference type="InterPro" id="IPR047200">
    <property type="entry name" value="MFS_YcaD-like"/>
</dbReference>
<dbReference type="PANTHER" id="PTHR23521:SF3">
    <property type="entry name" value="MFS TRANSPORTER"/>
    <property type="match status" value="1"/>
</dbReference>
<feature type="transmembrane region" description="Helical" evidence="4">
    <location>
        <begin position="131"/>
        <end position="152"/>
    </location>
</feature>
<proteinExistence type="predicted"/>
<feature type="transmembrane region" description="Helical" evidence="4">
    <location>
        <begin position="203"/>
        <end position="225"/>
    </location>
</feature>
<dbReference type="SUPFAM" id="SSF103473">
    <property type="entry name" value="MFS general substrate transporter"/>
    <property type="match status" value="1"/>
</dbReference>
<dbReference type="OrthoDB" id="9810614at2"/>
<evidence type="ECO:0000259" key="5">
    <source>
        <dbReference type="PROSITE" id="PS50850"/>
    </source>
</evidence>
<dbReference type="GO" id="GO:0022857">
    <property type="term" value="F:transmembrane transporter activity"/>
    <property type="evidence" value="ECO:0007669"/>
    <property type="project" value="InterPro"/>
</dbReference>
<keyword evidence="7" id="KW-1185">Reference proteome</keyword>
<name>A0A0B4XK22_9GAMM</name>
<sequence length="454" mass="47824">MKAVLVSVVALFMSLALLVSGSAMLGTLVALRLDMEGVPKLLLGVVMAFYSTGFVLGAIYGVGVIRKVGHIRAFAVFAALACATTLAHPLFVSAPAWALMRLVVGFCLAGLMTVTESWINDRATNDSRGKLLGVYTINFYMASAAGQILVGFGNPMEFVAYTVVAMLIVLSLVPLSLTQSLIPTPPSSTESMGWRRLARQAPAGTTGALASGIALGAFAALAPVYALQAGRDVSEVAWYMAFSVFCAVLLQWPAGWLSDRWGRLPVLTALLFTGALAAVGTALLGTASVIALFGLSGALYALATGMYPVSVALANDQLPNDQLVAACAGMLRTYGVGTMIGPLLGAALMGVFGDPALFVFIGLSLLLAGIAVQYLFRVSDAVPLEEQGEYVTLGPISTPVLMELDPRNEEFEEHHPGEPAEWDLADKLEMMVIDPEQIEPLPDDDVTGPDPEHK</sequence>
<dbReference type="EMBL" id="CP004387">
    <property type="protein sequence ID" value="AJD48629.1"/>
    <property type="molecule type" value="Genomic_DNA"/>
</dbReference>
<evidence type="ECO:0000313" key="6">
    <source>
        <dbReference type="EMBL" id="AJD48629.1"/>
    </source>
</evidence>
<dbReference type="RefSeq" id="WP_008737168.1">
    <property type="nucleotide sequence ID" value="NZ_CP004387.1"/>
</dbReference>
<dbReference type="CDD" id="cd17477">
    <property type="entry name" value="MFS_YcaD_like"/>
    <property type="match status" value="1"/>
</dbReference>
<dbReference type="PROSITE" id="PS50850">
    <property type="entry name" value="MFS"/>
    <property type="match status" value="1"/>
</dbReference>
<dbReference type="Pfam" id="PF07690">
    <property type="entry name" value="MFS_1"/>
    <property type="match status" value="1"/>
</dbReference>